<keyword evidence="2" id="KW-1185">Reference proteome</keyword>
<keyword evidence="1" id="KW-0614">Plasmid</keyword>
<dbReference type="RefSeq" id="WP_008917002.1">
    <property type="nucleotide sequence ID" value="NZ_CM001855.1"/>
</dbReference>
<reference evidence="1 2" key="1">
    <citation type="journal article" date="2012" name="BMC Genomics">
        <title>Comparative genomics of bacteria in the genus Providencia isolated from wild Drosophila melanogaster.</title>
        <authorList>
            <person name="Galac M.R."/>
            <person name="Lazzaro B.P."/>
        </authorList>
    </citation>
    <scope>NUCLEOTIDE SEQUENCE [LARGE SCALE GENOMIC DNA]</scope>
    <source>
        <strain evidence="1 2">DSM 19967</strain>
        <plasmid evidence="1">pPSN3</plasmid>
    </source>
</reference>
<dbReference type="AlphaFoldDB" id="K8W9F4"/>
<proteinExistence type="predicted"/>
<dbReference type="HOGENOM" id="CLU_2093017_0_0_6"/>
<protein>
    <submittedName>
        <fullName evidence="1">Relaxosome component</fullName>
    </submittedName>
</protein>
<organism evidence="1 2">
    <name type="scientific">Providencia sneebia DSM 19967</name>
    <dbReference type="NCBI Taxonomy" id="1141660"/>
    <lineage>
        <taxon>Bacteria</taxon>
        <taxon>Pseudomonadati</taxon>
        <taxon>Pseudomonadota</taxon>
        <taxon>Gammaproteobacteria</taxon>
        <taxon>Enterobacterales</taxon>
        <taxon>Morganellaceae</taxon>
        <taxon>Providencia</taxon>
    </lineage>
</organism>
<name>K8W9F4_9GAMM</name>
<evidence type="ECO:0000313" key="1">
    <source>
        <dbReference type="EMBL" id="EKT52835.1"/>
    </source>
</evidence>
<dbReference type="EMBL" id="AKKN01000017">
    <property type="protein sequence ID" value="EKT52835.1"/>
    <property type="molecule type" value="Genomic_DNA"/>
</dbReference>
<dbReference type="Proteomes" id="UP000010290">
    <property type="component" value="Plasmid pPSN3"/>
</dbReference>
<dbReference type="PATRIC" id="fig|1141660.3.peg.3275"/>
<evidence type="ECO:0000313" key="2">
    <source>
        <dbReference type="Proteomes" id="UP000010290"/>
    </source>
</evidence>
<accession>K8W9F4</accession>
<geneLocation type="plasmid" evidence="1 2">
    <name>pPSN3</name>
</geneLocation>
<sequence length="137" mass="15961">MANLSNLKILIEDKKTYKDRYQRKNFISLCLSDEELTEVELLAEKLDLKRAAAIRALLLNKSAILKNKIKNNGNKEYLFLLNNISNNINQIAKKINANIDFFINSANGEQFAYLFEELTEDIEKIKEVYNDTQTDRR</sequence>
<gene>
    <name evidence="1" type="ORF">OO7_16385</name>
</gene>
<comment type="caution">
    <text evidence="1">The sequence shown here is derived from an EMBL/GenBank/DDBJ whole genome shotgun (WGS) entry which is preliminary data.</text>
</comment>